<evidence type="ECO:0000313" key="6">
    <source>
        <dbReference type="Proteomes" id="UP000572817"/>
    </source>
</evidence>
<sequence>MSQSILITGGGIAGPVLAYWLNRAGYKCTIVERSSIPRKTGQQVDIRGASREIVRRMGLEAAINARTVKEEGFAIVDSSGKHLSEFPVTEGAASFTSEIEILRGELASVFFDATKDDVEYIWGDYVTGLTEQDDGVVVQFSKAAERKFDLVVVADGMNSKTRKLVFDDEDALYHLGQYMAFFTIPMAENDTSFATWYNAPGGRLIMVRPDKERNRTGAYFGICGNDTPKDYLKLTVPEQMKMWEELFKDAGGDAERLIKGMYTCDDFYMQQIAQVRMPQWSKGRVALVGDAGYCPSPISGLGTSCAIEGAYILAGELIKHGDYKAAFAGYEKAMRPIINKAQRLVPGGPSLANPQTSWGISILNGIVGFIAWSGLATWFQARSTSEIVNLPEYDMK</sequence>
<dbReference type="SUPFAM" id="SSF51905">
    <property type="entry name" value="FAD/NAD(P)-binding domain"/>
    <property type="match status" value="1"/>
</dbReference>
<reference evidence="5" key="1">
    <citation type="submission" date="2020-04" db="EMBL/GenBank/DDBJ databases">
        <title>Genome Assembly and Annotation of Botryosphaeria dothidea sdau 11-99, a Latent Pathogen of Apple Fruit Ring Rot in China.</title>
        <authorList>
            <person name="Yu C."/>
            <person name="Diao Y."/>
            <person name="Lu Q."/>
            <person name="Zhao J."/>
            <person name="Cui S."/>
            <person name="Peng C."/>
            <person name="He B."/>
            <person name="Liu H."/>
        </authorList>
    </citation>
    <scope>NUCLEOTIDE SEQUENCE [LARGE SCALE GENOMIC DNA]</scope>
    <source>
        <strain evidence="5">Sdau11-99</strain>
    </source>
</reference>
<dbReference type="Proteomes" id="UP000572817">
    <property type="component" value="Unassembled WGS sequence"/>
</dbReference>
<dbReference type="Gene3D" id="3.30.9.10">
    <property type="entry name" value="D-Amino Acid Oxidase, subunit A, domain 2"/>
    <property type="match status" value="1"/>
</dbReference>
<keyword evidence="5" id="KW-0503">Monooxygenase</keyword>
<dbReference type="PRINTS" id="PR00420">
    <property type="entry name" value="RNGMNOXGNASE"/>
</dbReference>
<evidence type="ECO:0000256" key="2">
    <source>
        <dbReference type="ARBA" id="ARBA00022827"/>
    </source>
</evidence>
<keyword evidence="2" id="KW-0274">FAD</keyword>
<dbReference type="InterPro" id="IPR036188">
    <property type="entry name" value="FAD/NAD-bd_sf"/>
</dbReference>
<evidence type="ECO:0000259" key="4">
    <source>
        <dbReference type="Pfam" id="PF01494"/>
    </source>
</evidence>
<evidence type="ECO:0000256" key="3">
    <source>
        <dbReference type="ARBA" id="ARBA00023002"/>
    </source>
</evidence>
<evidence type="ECO:0000256" key="1">
    <source>
        <dbReference type="ARBA" id="ARBA00022630"/>
    </source>
</evidence>
<dbReference type="GO" id="GO:0004497">
    <property type="term" value="F:monooxygenase activity"/>
    <property type="evidence" value="ECO:0007669"/>
    <property type="project" value="UniProtKB-KW"/>
</dbReference>
<keyword evidence="6" id="KW-1185">Reference proteome</keyword>
<dbReference type="EMBL" id="WWBZ02000001">
    <property type="protein sequence ID" value="KAF4314148.1"/>
    <property type="molecule type" value="Genomic_DNA"/>
</dbReference>
<proteinExistence type="predicted"/>
<organism evidence="5 6">
    <name type="scientific">Botryosphaeria dothidea</name>
    <dbReference type="NCBI Taxonomy" id="55169"/>
    <lineage>
        <taxon>Eukaryota</taxon>
        <taxon>Fungi</taxon>
        <taxon>Dikarya</taxon>
        <taxon>Ascomycota</taxon>
        <taxon>Pezizomycotina</taxon>
        <taxon>Dothideomycetes</taxon>
        <taxon>Dothideomycetes incertae sedis</taxon>
        <taxon>Botryosphaeriales</taxon>
        <taxon>Botryosphaeriaceae</taxon>
        <taxon>Botryosphaeria</taxon>
    </lineage>
</organism>
<dbReference type="AlphaFoldDB" id="A0A8H4JAS4"/>
<name>A0A8H4JAS4_9PEZI</name>
<comment type="caution">
    <text evidence="5">The sequence shown here is derived from an EMBL/GenBank/DDBJ whole genome shotgun (WGS) entry which is preliminary data.</text>
</comment>
<keyword evidence="3" id="KW-0560">Oxidoreductase</keyword>
<dbReference type="Pfam" id="PF01494">
    <property type="entry name" value="FAD_binding_3"/>
    <property type="match status" value="1"/>
</dbReference>
<dbReference type="InterPro" id="IPR051704">
    <property type="entry name" value="FAD_aromatic-hydroxylase"/>
</dbReference>
<accession>A0A8H4JAS4</accession>
<feature type="domain" description="FAD-binding" evidence="4">
    <location>
        <begin position="4"/>
        <end position="320"/>
    </location>
</feature>
<dbReference type="GO" id="GO:0071949">
    <property type="term" value="F:FAD binding"/>
    <property type="evidence" value="ECO:0007669"/>
    <property type="project" value="InterPro"/>
</dbReference>
<dbReference type="InterPro" id="IPR002938">
    <property type="entry name" value="FAD-bd"/>
</dbReference>
<gene>
    <name evidence="5" type="ORF">GTA08_BOTSDO01275</name>
</gene>
<dbReference type="Gene3D" id="3.50.50.60">
    <property type="entry name" value="FAD/NAD(P)-binding domain"/>
    <property type="match status" value="1"/>
</dbReference>
<dbReference type="PANTHER" id="PTHR46865">
    <property type="entry name" value="OXIDOREDUCTASE-RELATED"/>
    <property type="match status" value="1"/>
</dbReference>
<evidence type="ECO:0000313" key="5">
    <source>
        <dbReference type="EMBL" id="KAF4314148.1"/>
    </source>
</evidence>
<dbReference type="OrthoDB" id="655030at2759"/>
<keyword evidence="1" id="KW-0285">Flavoprotein</keyword>
<protein>
    <submittedName>
        <fullName evidence="5">Monooxygenase FAD-binding protein</fullName>
    </submittedName>
</protein>
<dbReference type="PANTHER" id="PTHR46865:SF2">
    <property type="entry name" value="MONOOXYGENASE"/>
    <property type="match status" value="1"/>
</dbReference>